<dbReference type="EMBL" id="BLXT01003765">
    <property type="protein sequence ID" value="GFO06196.1"/>
    <property type="molecule type" value="Genomic_DNA"/>
</dbReference>
<evidence type="ECO:0000259" key="1">
    <source>
        <dbReference type="SMART" id="SM01361"/>
    </source>
</evidence>
<organism evidence="2 3">
    <name type="scientific">Plakobranchus ocellatus</name>
    <dbReference type="NCBI Taxonomy" id="259542"/>
    <lineage>
        <taxon>Eukaryota</taxon>
        <taxon>Metazoa</taxon>
        <taxon>Spiralia</taxon>
        <taxon>Lophotrochozoa</taxon>
        <taxon>Mollusca</taxon>
        <taxon>Gastropoda</taxon>
        <taxon>Heterobranchia</taxon>
        <taxon>Euthyneura</taxon>
        <taxon>Panpulmonata</taxon>
        <taxon>Sacoglossa</taxon>
        <taxon>Placobranchoidea</taxon>
        <taxon>Plakobranchidae</taxon>
        <taxon>Plakobranchus</taxon>
    </lineage>
</organism>
<comment type="caution">
    <text evidence="2">The sequence shown here is derived from an EMBL/GenBank/DDBJ whole genome shotgun (WGS) entry which is preliminary data.</text>
</comment>
<dbReference type="GO" id="GO:0005576">
    <property type="term" value="C:extracellular region"/>
    <property type="evidence" value="ECO:0007669"/>
    <property type="project" value="InterPro"/>
</dbReference>
<proteinExistence type="predicted"/>
<evidence type="ECO:0000313" key="3">
    <source>
        <dbReference type="Proteomes" id="UP000735302"/>
    </source>
</evidence>
<evidence type="ECO:0000313" key="2">
    <source>
        <dbReference type="EMBL" id="GFO06196.1"/>
    </source>
</evidence>
<gene>
    <name evidence="2" type="ORF">PoB_003270100</name>
</gene>
<dbReference type="SMART" id="SM01361">
    <property type="entry name" value="A2M_recep"/>
    <property type="match status" value="1"/>
</dbReference>
<sequence length="149" mass="17216">MNSRLQRPFCRKFELRYQCPSLSEGLKVRSMSLLEVESPPGASPYVEPTKKISRMEMKDDVLVLYINTDVIDSEGVKIKISFQPSKNEVLVKSLPRFIRVFDYYEPQFEVTQMYTLTPVMPSELCNKLPDLGVCTIVLERQSKLAERFA</sequence>
<dbReference type="InterPro" id="IPR036595">
    <property type="entry name" value="A-macroglobulin_rcpt-bd_sf"/>
</dbReference>
<dbReference type="Proteomes" id="UP000735302">
    <property type="component" value="Unassembled WGS sequence"/>
</dbReference>
<dbReference type="Pfam" id="PF07677">
    <property type="entry name" value="A2M_recep"/>
    <property type="match status" value="1"/>
</dbReference>
<dbReference type="SUPFAM" id="SSF49410">
    <property type="entry name" value="Alpha-macroglobulin receptor domain"/>
    <property type="match status" value="1"/>
</dbReference>
<dbReference type="Gene3D" id="2.60.40.690">
    <property type="entry name" value="Alpha-macroglobulin, receptor-binding domain"/>
    <property type="match status" value="1"/>
</dbReference>
<reference evidence="2 3" key="1">
    <citation type="journal article" date="2021" name="Elife">
        <title>Chloroplast acquisition without the gene transfer in kleptoplastic sea slugs, Plakobranchus ocellatus.</title>
        <authorList>
            <person name="Maeda T."/>
            <person name="Takahashi S."/>
            <person name="Yoshida T."/>
            <person name="Shimamura S."/>
            <person name="Takaki Y."/>
            <person name="Nagai Y."/>
            <person name="Toyoda A."/>
            <person name="Suzuki Y."/>
            <person name="Arimoto A."/>
            <person name="Ishii H."/>
            <person name="Satoh N."/>
            <person name="Nishiyama T."/>
            <person name="Hasebe M."/>
            <person name="Maruyama T."/>
            <person name="Minagawa J."/>
            <person name="Obokata J."/>
            <person name="Shigenobu S."/>
        </authorList>
    </citation>
    <scope>NUCLEOTIDE SEQUENCE [LARGE SCALE GENOMIC DNA]</scope>
</reference>
<name>A0AAV4AHV9_9GAST</name>
<dbReference type="InterPro" id="IPR009048">
    <property type="entry name" value="A-macroglobulin_rcpt-bd"/>
</dbReference>
<protein>
    <recommendedName>
        <fullName evidence="1">Alpha-macroglobulin receptor-binding domain-containing protein</fullName>
    </recommendedName>
</protein>
<feature type="domain" description="Alpha-macroglobulin receptor-binding" evidence="1">
    <location>
        <begin position="29"/>
        <end position="114"/>
    </location>
</feature>
<accession>A0AAV4AHV9</accession>
<dbReference type="AlphaFoldDB" id="A0AAV4AHV9"/>
<keyword evidence="3" id="KW-1185">Reference proteome</keyword>